<evidence type="ECO:0000313" key="2">
    <source>
        <dbReference type="Proteomes" id="UP001163266"/>
    </source>
</evidence>
<organism evidence="1 2">
    <name type="scientific">Caldimonas aquatica</name>
    <dbReference type="NCBI Taxonomy" id="376175"/>
    <lineage>
        <taxon>Bacteria</taxon>
        <taxon>Pseudomonadati</taxon>
        <taxon>Pseudomonadota</taxon>
        <taxon>Betaproteobacteria</taxon>
        <taxon>Burkholderiales</taxon>
        <taxon>Sphaerotilaceae</taxon>
        <taxon>Caldimonas</taxon>
    </lineage>
</organism>
<dbReference type="EMBL" id="CP110257">
    <property type="protein sequence ID" value="UZD54045.1"/>
    <property type="molecule type" value="Genomic_DNA"/>
</dbReference>
<name>A0ABY6MNX6_9BURK</name>
<proteinExistence type="predicted"/>
<dbReference type="Proteomes" id="UP001163266">
    <property type="component" value="Chromosome"/>
</dbReference>
<accession>A0ABY6MNX6</accession>
<gene>
    <name evidence="1" type="ORF">OMP39_10185</name>
</gene>
<protein>
    <submittedName>
        <fullName evidence="1">Uncharacterized protein</fullName>
    </submittedName>
</protein>
<evidence type="ECO:0000313" key="1">
    <source>
        <dbReference type="EMBL" id="UZD54045.1"/>
    </source>
</evidence>
<dbReference type="RefSeq" id="WP_264891614.1">
    <property type="nucleotide sequence ID" value="NZ_CP110257.1"/>
</dbReference>
<keyword evidence="2" id="KW-1185">Reference proteome</keyword>
<sequence>MERSTCGKYLVLVGDEQSPRALLFGGTFDYLAELEYDSLTVAHLVQGGRPCRPPQPLRRNRLLAQAEDGLVRCYHLGDWKTRREAEKAHHQGEVSQA</sequence>
<reference evidence="1" key="1">
    <citation type="submission" date="2022-10" db="EMBL/GenBank/DDBJ databases">
        <title>Complete genome sequence of Schlegelella aquatica LMG 23380.</title>
        <authorList>
            <person name="Musilova J."/>
            <person name="Kourilova X."/>
            <person name="Bezdicek M."/>
            <person name="Hermankova K."/>
            <person name="Obruca S."/>
            <person name="Sedlar K."/>
        </authorList>
    </citation>
    <scope>NUCLEOTIDE SEQUENCE</scope>
    <source>
        <strain evidence="1">LMG 23380</strain>
    </source>
</reference>